<dbReference type="SMART" id="SM00382">
    <property type="entry name" value="AAA"/>
    <property type="match status" value="1"/>
</dbReference>
<sequence length="220" mass="24049">MTTLIEARSISQFYGHKAVFRKLFLTAAAGEVHLVLGPNGAGKSTLLKVLSGLLSPTQGTVHRRVEPGEIGYMGHETFIYPRLSAVQNLLFWGRLYGRDVDREQVLEVLTRVGLQAVAYEEAGHFSRGMAQRLSLGRLLLLQPRLLFLDEPSTGLDASSQGLLGQEIGRMRSRGACVFWVSHDPERDLPKADAVVALSDKHGEQHASAAAYREAQGVLCG</sequence>
<evidence type="ECO:0000256" key="1">
    <source>
        <dbReference type="ARBA" id="ARBA00022448"/>
    </source>
</evidence>
<proteinExistence type="predicted"/>
<dbReference type="HOGENOM" id="CLU_000604_1_2_7"/>
<name>C8X1H4_DESRD</name>
<dbReference type="EMBL" id="CP001734">
    <property type="protein sequence ID" value="ACV68271.1"/>
    <property type="molecule type" value="Genomic_DNA"/>
</dbReference>
<dbReference type="eggNOG" id="COG1131">
    <property type="taxonomic scope" value="Bacteria"/>
</dbReference>
<feature type="domain" description="ABC transporter" evidence="4">
    <location>
        <begin position="5"/>
        <end position="217"/>
    </location>
</feature>
<organism evidence="5 6">
    <name type="scientific">Desulfohalobium retbaense (strain ATCC 49708 / DSM 5692 / JCM 16813 / HR100)</name>
    <dbReference type="NCBI Taxonomy" id="485915"/>
    <lineage>
        <taxon>Bacteria</taxon>
        <taxon>Pseudomonadati</taxon>
        <taxon>Thermodesulfobacteriota</taxon>
        <taxon>Desulfovibrionia</taxon>
        <taxon>Desulfovibrionales</taxon>
        <taxon>Desulfohalobiaceae</taxon>
        <taxon>Desulfohalobium</taxon>
    </lineage>
</organism>
<dbReference type="InterPro" id="IPR051782">
    <property type="entry name" value="ABC_Transporter_VariousFunc"/>
</dbReference>
<evidence type="ECO:0000256" key="2">
    <source>
        <dbReference type="ARBA" id="ARBA00022741"/>
    </source>
</evidence>
<evidence type="ECO:0000313" key="5">
    <source>
        <dbReference type="EMBL" id="ACV68271.1"/>
    </source>
</evidence>
<dbReference type="GO" id="GO:0016887">
    <property type="term" value="F:ATP hydrolysis activity"/>
    <property type="evidence" value="ECO:0007669"/>
    <property type="project" value="InterPro"/>
</dbReference>
<reference evidence="5 6" key="2">
    <citation type="journal article" date="2010" name="Stand. Genomic Sci.">
        <title>Complete genome sequence of Desulfohalobium retbaense type strain (HR(100)).</title>
        <authorList>
            <person name="Spring S."/>
            <person name="Nolan M."/>
            <person name="Lapidus A."/>
            <person name="Glavina Del Rio T."/>
            <person name="Copeland A."/>
            <person name="Tice H."/>
            <person name="Cheng J.F."/>
            <person name="Lucas S."/>
            <person name="Land M."/>
            <person name="Chen F."/>
            <person name="Bruce D."/>
            <person name="Goodwin L."/>
            <person name="Pitluck S."/>
            <person name="Ivanova N."/>
            <person name="Mavromatis K."/>
            <person name="Mikhailova N."/>
            <person name="Pati A."/>
            <person name="Chen A."/>
            <person name="Palaniappan K."/>
            <person name="Hauser L."/>
            <person name="Chang Y.J."/>
            <person name="Jeffries C.D."/>
            <person name="Munk C."/>
            <person name="Kiss H."/>
            <person name="Chain P."/>
            <person name="Han C."/>
            <person name="Brettin T."/>
            <person name="Detter J.C."/>
            <person name="Schuler E."/>
            <person name="Goker M."/>
            <person name="Rohde M."/>
            <person name="Bristow J."/>
            <person name="Eisen J.A."/>
            <person name="Markowitz V."/>
            <person name="Hugenholtz P."/>
            <person name="Kyrpides N.C."/>
            <person name="Klenk H.P."/>
        </authorList>
    </citation>
    <scope>NUCLEOTIDE SEQUENCE [LARGE SCALE GENOMIC DNA]</scope>
    <source>
        <strain evidence="5 6">DSM 5692</strain>
    </source>
</reference>
<keyword evidence="3" id="KW-0067">ATP-binding</keyword>
<keyword evidence="6" id="KW-1185">Reference proteome</keyword>
<dbReference type="PROSITE" id="PS50893">
    <property type="entry name" value="ABC_TRANSPORTER_2"/>
    <property type="match status" value="1"/>
</dbReference>
<dbReference type="STRING" id="485915.Dret_0983"/>
<dbReference type="InterPro" id="IPR027417">
    <property type="entry name" value="P-loop_NTPase"/>
</dbReference>
<reference evidence="6" key="1">
    <citation type="submission" date="2009-09" db="EMBL/GenBank/DDBJ databases">
        <title>The complete chromosome of Desulfohalobium retbaense DSM 5692.</title>
        <authorList>
            <consortium name="US DOE Joint Genome Institute (JGI-PGF)"/>
            <person name="Lucas S."/>
            <person name="Copeland A."/>
            <person name="Lapidus A."/>
            <person name="Glavina del Rio T."/>
            <person name="Dalin E."/>
            <person name="Tice H."/>
            <person name="Bruce D."/>
            <person name="Goodwin L."/>
            <person name="Pitluck S."/>
            <person name="Kyrpides N."/>
            <person name="Mavromatis K."/>
            <person name="Ivanova N."/>
            <person name="Mikhailova N."/>
            <person name="Munk A.C."/>
            <person name="Brettin T."/>
            <person name="Detter J.C."/>
            <person name="Han C."/>
            <person name="Tapia R."/>
            <person name="Larimer F."/>
            <person name="Land M."/>
            <person name="Hauser L."/>
            <person name="Markowitz V."/>
            <person name="Cheng J.-F."/>
            <person name="Hugenholtz P."/>
            <person name="Woyke T."/>
            <person name="Wu D."/>
            <person name="Spring S."/>
            <person name="Klenk H.-P."/>
            <person name="Eisen J.A."/>
        </authorList>
    </citation>
    <scope>NUCLEOTIDE SEQUENCE [LARGE SCALE GENOMIC DNA]</scope>
    <source>
        <strain evidence="6">DSM 5692</strain>
    </source>
</reference>
<evidence type="ECO:0000259" key="4">
    <source>
        <dbReference type="PROSITE" id="PS50893"/>
    </source>
</evidence>
<dbReference type="PANTHER" id="PTHR42939:SF1">
    <property type="entry name" value="ABC TRANSPORTER ATP-BINDING PROTEIN ALBC-RELATED"/>
    <property type="match status" value="1"/>
</dbReference>
<dbReference type="Proteomes" id="UP000001052">
    <property type="component" value="Chromosome"/>
</dbReference>
<accession>C8X1H4</accession>
<dbReference type="PANTHER" id="PTHR42939">
    <property type="entry name" value="ABC TRANSPORTER ATP-BINDING PROTEIN ALBC-RELATED"/>
    <property type="match status" value="1"/>
</dbReference>
<protein>
    <submittedName>
        <fullName evidence="5">ABC transporter related protein</fullName>
    </submittedName>
</protein>
<dbReference type="Pfam" id="PF00005">
    <property type="entry name" value="ABC_tran"/>
    <property type="match status" value="1"/>
</dbReference>
<keyword evidence="2" id="KW-0547">Nucleotide-binding</keyword>
<keyword evidence="1" id="KW-0813">Transport</keyword>
<gene>
    <name evidence="5" type="ordered locus">Dret_0983</name>
</gene>
<evidence type="ECO:0000313" key="6">
    <source>
        <dbReference type="Proteomes" id="UP000001052"/>
    </source>
</evidence>
<dbReference type="SUPFAM" id="SSF52540">
    <property type="entry name" value="P-loop containing nucleoside triphosphate hydrolases"/>
    <property type="match status" value="1"/>
</dbReference>
<dbReference type="InterPro" id="IPR003439">
    <property type="entry name" value="ABC_transporter-like_ATP-bd"/>
</dbReference>
<dbReference type="Gene3D" id="3.40.50.300">
    <property type="entry name" value="P-loop containing nucleotide triphosphate hydrolases"/>
    <property type="match status" value="1"/>
</dbReference>
<dbReference type="KEGG" id="drt:Dret_0983"/>
<dbReference type="OrthoDB" id="9809450at2"/>
<dbReference type="InterPro" id="IPR003593">
    <property type="entry name" value="AAA+_ATPase"/>
</dbReference>
<dbReference type="GO" id="GO:0005524">
    <property type="term" value="F:ATP binding"/>
    <property type="evidence" value="ECO:0007669"/>
    <property type="project" value="UniProtKB-KW"/>
</dbReference>
<evidence type="ECO:0000256" key="3">
    <source>
        <dbReference type="ARBA" id="ARBA00022840"/>
    </source>
</evidence>
<dbReference type="AlphaFoldDB" id="C8X1H4"/>